<dbReference type="GO" id="GO:0046872">
    <property type="term" value="F:metal ion binding"/>
    <property type="evidence" value="ECO:0007669"/>
    <property type="project" value="InterPro"/>
</dbReference>
<reference evidence="5" key="3">
    <citation type="submission" date="2015-04" db="UniProtKB">
        <authorList>
            <consortium name="EnsemblPlants"/>
        </authorList>
    </citation>
    <scope>IDENTIFICATION</scope>
    <source>
        <strain evidence="5">cv. Jemalong A17</strain>
    </source>
</reference>
<dbReference type="EMBL" id="PSQE01000002">
    <property type="protein sequence ID" value="RHN73737.1"/>
    <property type="molecule type" value="Genomic_DNA"/>
</dbReference>
<dbReference type="Proteomes" id="UP000265566">
    <property type="component" value="Chromosome 2"/>
</dbReference>
<protein>
    <submittedName>
        <fullName evidence="3">Nodule Cysteine-Rich (NCR) secreted peptide</fullName>
    </submittedName>
    <submittedName>
        <fullName evidence="4">Putative Late nodulin</fullName>
    </submittedName>
</protein>
<reference evidence="4" key="5">
    <citation type="journal article" date="2018" name="Nat. Plants">
        <title>Whole-genome landscape of Medicago truncatula symbiotic genes.</title>
        <authorList>
            <person name="Pecrix Y."/>
            <person name="Gamas P."/>
            <person name="Carrere S."/>
        </authorList>
    </citation>
    <scope>NUCLEOTIDE SEQUENCE</scope>
    <source>
        <tissue evidence="4">Leaves</tissue>
    </source>
</reference>
<sequence length="85" mass="9979">MAKLMKLFYVMIHFISLLLITTNVRAYDDCYNHTECTNKIKCVPPRIAQCFRFKCDCIRLNNGPKTPWSATPKRVHISPTRKNDF</sequence>
<evidence type="ECO:0000313" key="3">
    <source>
        <dbReference type="EMBL" id="KEH37675.1"/>
    </source>
</evidence>
<reference evidence="3 6" key="2">
    <citation type="journal article" date="2014" name="BMC Genomics">
        <title>An improved genome release (version Mt4.0) for the model legume Medicago truncatula.</title>
        <authorList>
            <person name="Tang H."/>
            <person name="Krishnakumar V."/>
            <person name="Bidwell S."/>
            <person name="Rosen B."/>
            <person name="Chan A."/>
            <person name="Zhou S."/>
            <person name="Gentzbittel L."/>
            <person name="Childs K.L."/>
            <person name="Yandell M."/>
            <person name="Gundlach H."/>
            <person name="Mayer K.F."/>
            <person name="Schwartz D.C."/>
            <person name="Town C.D."/>
        </authorList>
    </citation>
    <scope>GENOME REANNOTATION</scope>
    <source>
        <strain evidence="3">A17</strain>
        <strain evidence="5 6">cv. Jemalong A17</strain>
    </source>
</reference>
<evidence type="ECO:0000313" key="7">
    <source>
        <dbReference type="Proteomes" id="UP000265566"/>
    </source>
</evidence>
<feature type="chain" id="PRO_5014500655" evidence="1">
    <location>
        <begin position="27"/>
        <end position="85"/>
    </location>
</feature>
<evidence type="ECO:0000313" key="5">
    <source>
        <dbReference type="EnsemblPlants" id="KEH37675"/>
    </source>
</evidence>
<dbReference type="HOGENOM" id="CLU_181053_0_2_1"/>
<dbReference type="EnsemblPlants" id="KEH37675">
    <property type="protein sequence ID" value="KEH37675"/>
    <property type="gene ID" value="MTR_2g044330"/>
</dbReference>
<feature type="domain" description="Late nodulin" evidence="2">
    <location>
        <begin position="1"/>
        <end position="55"/>
    </location>
</feature>
<reference evidence="3 6" key="1">
    <citation type="journal article" date="2011" name="Nature">
        <title>The Medicago genome provides insight into the evolution of rhizobial symbioses.</title>
        <authorList>
            <person name="Young N.D."/>
            <person name="Debelle F."/>
            <person name="Oldroyd G.E."/>
            <person name="Geurts R."/>
            <person name="Cannon S.B."/>
            <person name="Udvardi M.K."/>
            <person name="Benedito V.A."/>
            <person name="Mayer K.F."/>
            <person name="Gouzy J."/>
            <person name="Schoof H."/>
            <person name="Van de Peer Y."/>
            <person name="Proost S."/>
            <person name="Cook D.R."/>
            <person name="Meyers B.C."/>
            <person name="Spannagl M."/>
            <person name="Cheung F."/>
            <person name="De Mita S."/>
            <person name="Krishnakumar V."/>
            <person name="Gundlach H."/>
            <person name="Zhou S."/>
            <person name="Mudge J."/>
            <person name="Bharti A.K."/>
            <person name="Murray J.D."/>
            <person name="Naoumkina M.A."/>
            <person name="Rosen B."/>
            <person name="Silverstein K.A."/>
            <person name="Tang H."/>
            <person name="Rombauts S."/>
            <person name="Zhao P.X."/>
            <person name="Zhou P."/>
            <person name="Barbe V."/>
            <person name="Bardou P."/>
            <person name="Bechner M."/>
            <person name="Bellec A."/>
            <person name="Berger A."/>
            <person name="Berges H."/>
            <person name="Bidwell S."/>
            <person name="Bisseling T."/>
            <person name="Choisne N."/>
            <person name="Couloux A."/>
            <person name="Denny R."/>
            <person name="Deshpande S."/>
            <person name="Dai X."/>
            <person name="Doyle J.J."/>
            <person name="Dudez A.M."/>
            <person name="Farmer A.D."/>
            <person name="Fouteau S."/>
            <person name="Franken C."/>
            <person name="Gibelin C."/>
            <person name="Gish J."/>
            <person name="Goldstein S."/>
            <person name="Gonzalez A.J."/>
            <person name="Green P.J."/>
            <person name="Hallab A."/>
            <person name="Hartog M."/>
            <person name="Hua A."/>
            <person name="Humphray S.J."/>
            <person name="Jeong D.H."/>
            <person name="Jing Y."/>
            <person name="Jocker A."/>
            <person name="Kenton S.M."/>
            <person name="Kim D.J."/>
            <person name="Klee K."/>
            <person name="Lai H."/>
            <person name="Lang C."/>
            <person name="Lin S."/>
            <person name="Macmil S.L."/>
            <person name="Magdelenat G."/>
            <person name="Matthews L."/>
            <person name="McCorrison J."/>
            <person name="Monaghan E.L."/>
            <person name="Mun J.H."/>
            <person name="Najar F.Z."/>
            <person name="Nicholson C."/>
            <person name="Noirot C."/>
            <person name="O'Bleness M."/>
            <person name="Paule C.R."/>
            <person name="Poulain J."/>
            <person name="Prion F."/>
            <person name="Qin B."/>
            <person name="Qu C."/>
            <person name="Retzel E.F."/>
            <person name="Riddle C."/>
            <person name="Sallet E."/>
            <person name="Samain S."/>
            <person name="Samson N."/>
            <person name="Sanders I."/>
            <person name="Saurat O."/>
            <person name="Scarpelli C."/>
            <person name="Schiex T."/>
            <person name="Segurens B."/>
            <person name="Severin A.J."/>
            <person name="Sherrier D.J."/>
            <person name="Shi R."/>
            <person name="Sims S."/>
            <person name="Singer S.R."/>
            <person name="Sinharoy S."/>
            <person name="Sterck L."/>
            <person name="Viollet A."/>
            <person name="Wang B.B."/>
            <person name="Wang K."/>
            <person name="Wang M."/>
            <person name="Wang X."/>
            <person name="Warfsmann J."/>
            <person name="Weissenbach J."/>
            <person name="White D.D."/>
            <person name="White J.D."/>
            <person name="Wiley G.B."/>
            <person name="Wincker P."/>
            <person name="Xing Y."/>
            <person name="Yang L."/>
            <person name="Yao Z."/>
            <person name="Ying F."/>
            <person name="Zhai J."/>
            <person name="Zhou L."/>
            <person name="Zuber A."/>
            <person name="Denarie J."/>
            <person name="Dixon R.A."/>
            <person name="May G.D."/>
            <person name="Schwartz D.C."/>
            <person name="Rogers J."/>
            <person name="Quetier F."/>
            <person name="Town C.D."/>
            <person name="Roe B.A."/>
        </authorList>
    </citation>
    <scope>NUCLEOTIDE SEQUENCE [LARGE SCALE GENOMIC DNA]</scope>
    <source>
        <strain evidence="3">A17</strain>
        <strain evidence="5 6">cv. Jemalong A17</strain>
    </source>
</reference>
<dbReference type="AlphaFoldDB" id="A0A072VHP7"/>
<organism evidence="3 6">
    <name type="scientific">Medicago truncatula</name>
    <name type="common">Barrel medic</name>
    <name type="synonym">Medicago tribuloides</name>
    <dbReference type="NCBI Taxonomy" id="3880"/>
    <lineage>
        <taxon>Eukaryota</taxon>
        <taxon>Viridiplantae</taxon>
        <taxon>Streptophyta</taxon>
        <taxon>Embryophyta</taxon>
        <taxon>Tracheophyta</taxon>
        <taxon>Spermatophyta</taxon>
        <taxon>Magnoliopsida</taxon>
        <taxon>eudicotyledons</taxon>
        <taxon>Gunneridae</taxon>
        <taxon>Pentapetalae</taxon>
        <taxon>rosids</taxon>
        <taxon>fabids</taxon>
        <taxon>Fabales</taxon>
        <taxon>Fabaceae</taxon>
        <taxon>Papilionoideae</taxon>
        <taxon>50 kb inversion clade</taxon>
        <taxon>NPAAA clade</taxon>
        <taxon>Hologalegina</taxon>
        <taxon>IRL clade</taxon>
        <taxon>Trifolieae</taxon>
        <taxon>Medicago</taxon>
    </lineage>
</organism>
<proteinExistence type="predicted"/>
<name>A0A072VHP7_MEDTR</name>
<evidence type="ECO:0000313" key="6">
    <source>
        <dbReference type="Proteomes" id="UP000002051"/>
    </source>
</evidence>
<evidence type="ECO:0000313" key="4">
    <source>
        <dbReference type="EMBL" id="RHN73737.1"/>
    </source>
</evidence>
<dbReference type="EMBL" id="CM001218">
    <property type="protein sequence ID" value="KEH37675.1"/>
    <property type="molecule type" value="Genomic_DNA"/>
</dbReference>
<dbReference type="Proteomes" id="UP000002051">
    <property type="component" value="Chromosome 2"/>
</dbReference>
<keyword evidence="6" id="KW-1185">Reference proteome</keyword>
<dbReference type="Gramene" id="rna9593">
    <property type="protein sequence ID" value="RHN73737.1"/>
    <property type="gene ID" value="gene9593"/>
</dbReference>
<feature type="signal peptide" evidence="1">
    <location>
        <begin position="1"/>
        <end position="26"/>
    </location>
</feature>
<dbReference type="InterPro" id="IPR009810">
    <property type="entry name" value="Nodulin_late_dom"/>
</dbReference>
<reference evidence="7" key="4">
    <citation type="journal article" date="2018" name="Nat. Plants">
        <title>Whole-genome landscape of Medicago truncatula symbiotic genes.</title>
        <authorList>
            <person name="Pecrix Y."/>
            <person name="Staton S.E."/>
            <person name="Sallet E."/>
            <person name="Lelandais-Briere C."/>
            <person name="Moreau S."/>
            <person name="Carrere S."/>
            <person name="Blein T."/>
            <person name="Jardinaud M.F."/>
            <person name="Latrasse D."/>
            <person name="Zouine M."/>
            <person name="Zahm M."/>
            <person name="Kreplak J."/>
            <person name="Mayjonade B."/>
            <person name="Satge C."/>
            <person name="Perez M."/>
            <person name="Cauet S."/>
            <person name="Marande W."/>
            <person name="Chantry-Darmon C."/>
            <person name="Lopez-Roques C."/>
            <person name="Bouchez O."/>
            <person name="Berard A."/>
            <person name="Debelle F."/>
            <person name="Munos S."/>
            <person name="Bendahmane A."/>
            <person name="Berges H."/>
            <person name="Niebel A."/>
            <person name="Buitink J."/>
            <person name="Frugier F."/>
            <person name="Benhamed M."/>
            <person name="Crespi M."/>
            <person name="Gouzy J."/>
            <person name="Gamas P."/>
        </authorList>
    </citation>
    <scope>NUCLEOTIDE SEQUENCE [LARGE SCALE GENOMIC DNA]</scope>
    <source>
        <strain evidence="7">cv. Jemalong A17</strain>
    </source>
</reference>
<evidence type="ECO:0000259" key="2">
    <source>
        <dbReference type="Pfam" id="PF07127"/>
    </source>
</evidence>
<keyword evidence="1" id="KW-0732">Signal</keyword>
<gene>
    <name evidence="3" type="ordered locus">MTR_2g044330</name>
    <name evidence="4" type="ORF">MtrunA17_Chr2g0301771</name>
</gene>
<accession>A0A072VHP7</accession>
<dbReference type="Pfam" id="PF07127">
    <property type="entry name" value="Nodulin_late"/>
    <property type="match status" value="1"/>
</dbReference>
<evidence type="ECO:0000256" key="1">
    <source>
        <dbReference type="SAM" id="SignalP"/>
    </source>
</evidence>